<keyword evidence="1" id="KW-0808">Transferase</keyword>
<keyword evidence="4" id="KW-0067">ATP-binding</keyword>
<dbReference type="GO" id="GO:0004713">
    <property type="term" value="F:protein tyrosine kinase activity"/>
    <property type="evidence" value="ECO:0007669"/>
    <property type="project" value="UniProtKB-KW"/>
</dbReference>
<evidence type="ECO:0000256" key="1">
    <source>
        <dbReference type="ARBA" id="ARBA00022679"/>
    </source>
</evidence>
<evidence type="ECO:0000313" key="10">
    <source>
        <dbReference type="Proteomes" id="UP000239907"/>
    </source>
</evidence>
<dbReference type="CDD" id="cd05387">
    <property type="entry name" value="BY-kinase"/>
    <property type="match status" value="1"/>
</dbReference>
<dbReference type="Pfam" id="PF13614">
    <property type="entry name" value="AAA_31"/>
    <property type="match status" value="1"/>
</dbReference>
<dbReference type="PANTHER" id="PTHR32309">
    <property type="entry name" value="TYROSINE-PROTEIN KINASE"/>
    <property type="match status" value="1"/>
</dbReference>
<keyword evidence="7" id="KW-1133">Transmembrane helix</keyword>
<dbReference type="AlphaFoldDB" id="A0A2S7U0Z3"/>
<keyword evidence="7" id="KW-0812">Transmembrane</keyword>
<evidence type="ECO:0000313" key="9">
    <source>
        <dbReference type="EMBL" id="PQJ28064.1"/>
    </source>
</evidence>
<dbReference type="NCBIfam" id="TIGR01007">
    <property type="entry name" value="eps_fam"/>
    <property type="match status" value="1"/>
</dbReference>
<evidence type="ECO:0000256" key="4">
    <source>
        <dbReference type="ARBA" id="ARBA00022840"/>
    </source>
</evidence>
<proteinExistence type="predicted"/>
<dbReference type="RefSeq" id="WP_105042564.1">
    <property type="nucleotide sequence ID" value="NZ_MQWA01000001.1"/>
</dbReference>
<keyword evidence="3" id="KW-0418">Kinase</keyword>
<dbReference type="OrthoDB" id="9775724at2"/>
<dbReference type="Gene3D" id="3.40.50.300">
    <property type="entry name" value="P-loop containing nucleotide triphosphate hydrolases"/>
    <property type="match status" value="1"/>
</dbReference>
<dbReference type="InterPro" id="IPR027417">
    <property type="entry name" value="P-loop_NTPase"/>
</dbReference>
<dbReference type="Proteomes" id="UP000239907">
    <property type="component" value="Unassembled WGS sequence"/>
</dbReference>
<feature type="transmembrane region" description="Helical" evidence="7">
    <location>
        <begin position="390"/>
        <end position="414"/>
    </location>
</feature>
<dbReference type="GO" id="GO:0005524">
    <property type="term" value="F:ATP binding"/>
    <property type="evidence" value="ECO:0007669"/>
    <property type="project" value="UniProtKB-KW"/>
</dbReference>
<dbReference type="InterPro" id="IPR025669">
    <property type="entry name" value="AAA_dom"/>
</dbReference>
<keyword evidence="6" id="KW-0175">Coiled coil</keyword>
<comment type="caution">
    <text evidence="9">The sequence shown here is derived from an EMBL/GenBank/DDBJ whole genome shotgun (WGS) entry which is preliminary data.</text>
</comment>
<keyword evidence="10" id="KW-1185">Reference proteome</keyword>
<feature type="domain" description="AAA" evidence="8">
    <location>
        <begin position="490"/>
        <end position="622"/>
    </location>
</feature>
<evidence type="ECO:0000256" key="3">
    <source>
        <dbReference type="ARBA" id="ARBA00022777"/>
    </source>
</evidence>
<evidence type="ECO:0000256" key="6">
    <source>
        <dbReference type="SAM" id="Coils"/>
    </source>
</evidence>
<dbReference type="InterPro" id="IPR005702">
    <property type="entry name" value="Wzc-like_C"/>
</dbReference>
<gene>
    <name evidence="9" type="ORF">BSZ32_05810</name>
</gene>
<keyword evidence="5" id="KW-0829">Tyrosine-protein kinase</keyword>
<feature type="coiled-coil region" evidence="6">
    <location>
        <begin position="212"/>
        <end position="259"/>
    </location>
</feature>
<keyword evidence="7" id="KW-0472">Membrane</keyword>
<evidence type="ECO:0000256" key="2">
    <source>
        <dbReference type="ARBA" id="ARBA00022741"/>
    </source>
</evidence>
<dbReference type="InterPro" id="IPR050445">
    <property type="entry name" value="Bact_polysacc_biosynth/exp"/>
</dbReference>
<reference evidence="9 10" key="1">
    <citation type="submission" date="2016-12" db="EMBL/GenBank/DDBJ databases">
        <title>Study of bacterial adaptation to deep sea.</title>
        <authorList>
            <person name="Song J."/>
            <person name="Yoshizawa S."/>
            <person name="Kogure K."/>
        </authorList>
    </citation>
    <scope>NUCLEOTIDE SEQUENCE [LARGE SCALE GENOMIC DNA]</scope>
    <source>
        <strain evidence="9 10">SAORIC-165</strain>
    </source>
</reference>
<dbReference type="SUPFAM" id="SSF52540">
    <property type="entry name" value="P-loop containing nucleoside triphosphate hydrolases"/>
    <property type="match status" value="1"/>
</dbReference>
<dbReference type="PANTHER" id="PTHR32309:SF31">
    <property type="entry name" value="CAPSULAR EXOPOLYSACCHARIDE FAMILY"/>
    <property type="match status" value="1"/>
</dbReference>
<evidence type="ECO:0000259" key="8">
    <source>
        <dbReference type="Pfam" id="PF13614"/>
    </source>
</evidence>
<feature type="transmembrane region" description="Helical" evidence="7">
    <location>
        <begin position="39"/>
        <end position="57"/>
    </location>
</feature>
<keyword evidence="2" id="KW-0547">Nucleotide-binding</keyword>
<name>A0A2S7U0Z3_9BACT</name>
<protein>
    <recommendedName>
        <fullName evidence="8">AAA domain-containing protein</fullName>
    </recommendedName>
</protein>
<sequence>MDIDPFADDDKEYRSTGAEEPVVSNRIGISNVRQALSRWWIMLIFGVLGYFAALYYMSINPPSSEAIAVLEVNIQTGQLLGQDLVQERMTPDIILATEASKLMGPAILSATAQSPEVRALRNAIPPEFSFKPRYMRTEEELAFKPASSVEVYELVSSFGSWITISGRRGTSLIDVRVKHQDAEAARVIADTLLKVYLEKEESQLIGGSDDAFKILKKEADGARLEMELAEKSLQFYVSAIKLSEQIQEKRNQVIILRQRYLPKHPARIQEEALYTDLLESFGGAIKRSSGKPSEKSYWLEYKDEMDALEKIIDGDGPDKSDAADKWVLLSQGALASRAKLLNNTSEQTRDKYQSISQRMTEIDVADNQSMNNLKVVEPAFIGLAKESVRLIYLAAGSIFGIFTGFAAAFGLSILDYKIYDVRSAEEATGLTCMAAIPASSKFGRQDKWQSILSHDPHSANAESIRNLRASVILLGKHDNNKVLLVTSAIPGEGKTTVAAELAAAFAMNKERTLLVDLDLRRPALSGTFPDLDGGPGIVEVLAGQASIQDVFSDTEIENLTVVCSGAKAPNPSELLNEGEFNSLLEDLIPEFDRIILDSAPVLPVADSRLLAKHAHAVILVVRTRKTPIGAMIRACDLLKASGAKLGGVVVNGMKRTGGSNYLGYKGHGEYGGEEYGYYGGDK</sequence>
<dbReference type="EMBL" id="MQWA01000001">
    <property type="protein sequence ID" value="PQJ28064.1"/>
    <property type="molecule type" value="Genomic_DNA"/>
</dbReference>
<evidence type="ECO:0000256" key="5">
    <source>
        <dbReference type="ARBA" id="ARBA00023137"/>
    </source>
</evidence>
<organism evidence="9 10">
    <name type="scientific">Rubritalea profundi</name>
    <dbReference type="NCBI Taxonomy" id="1658618"/>
    <lineage>
        <taxon>Bacteria</taxon>
        <taxon>Pseudomonadati</taxon>
        <taxon>Verrucomicrobiota</taxon>
        <taxon>Verrucomicrobiia</taxon>
        <taxon>Verrucomicrobiales</taxon>
        <taxon>Rubritaleaceae</taxon>
        <taxon>Rubritalea</taxon>
    </lineage>
</organism>
<accession>A0A2S7U0Z3</accession>
<evidence type="ECO:0000256" key="7">
    <source>
        <dbReference type="SAM" id="Phobius"/>
    </source>
</evidence>